<dbReference type="Proteomes" id="UP000476411">
    <property type="component" value="Chromosome"/>
</dbReference>
<dbReference type="AlphaFoldDB" id="A0A6B9ZNZ0"/>
<accession>A0A6B9ZNZ0</accession>
<dbReference type="EMBL" id="CP048113">
    <property type="protein sequence ID" value="QHS64012.1"/>
    <property type="molecule type" value="Genomic_DNA"/>
</dbReference>
<protein>
    <submittedName>
        <fullName evidence="1">Glycoside hydrolase family 104 protein</fullName>
    </submittedName>
</protein>
<dbReference type="InterPro" id="IPR023346">
    <property type="entry name" value="Lysozyme-like_dom_sf"/>
</dbReference>
<dbReference type="KEGG" id="chih:GWR21_14845"/>
<name>A0A6B9ZNZ0_9BACT</name>
<reference evidence="1 2" key="1">
    <citation type="submission" date="2020-01" db="EMBL/GenBank/DDBJ databases">
        <title>Complete genome sequence of Chitinophaga sp. H33E-04 isolated from quinoa roots.</title>
        <authorList>
            <person name="Weon H.-Y."/>
            <person name="Lee S.A."/>
        </authorList>
    </citation>
    <scope>NUCLEOTIDE SEQUENCE [LARGE SCALE GENOMIC DNA]</scope>
    <source>
        <strain evidence="1 2">H33E-04</strain>
    </source>
</reference>
<keyword evidence="1" id="KW-0378">Hydrolase</keyword>
<proteinExistence type="predicted"/>
<evidence type="ECO:0000313" key="1">
    <source>
        <dbReference type="EMBL" id="QHS64012.1"/>
    </source>
</evidence>
<dbReference type="Gene3D" id="1.10.530.10">
    <property type="match status" value="1"/>
</dbReference>
<keyword evidence="2" id="KW-1185">Reference proteome</keyword>
<organism evidence="1 2">
    <name type="scientific">Chitinophaga agri</name>
    <dbReference type="NCBI Taxonomy" id="2703787"/>
    <lineage>
        <taxon>Bacteria</taxon>
        <taxon>Pseudomonadati</taxon>
        <taxon>Bacteroidota</taxon>
        <taxon>Chitinophagia</taxon>
        <taxon>Chitinophagales</taxon>
        <taxon>Chitinophagaceae</taxon>
        <taxon>Chitinophaga</taxon>
    </lineage>
</organism>
<dbReference type="CDD" id="cd00736">
    <property type="entry name" value="lambda_lys-like"/>
    <property type="match status" value="1"/>
</dbReference>
<dbReference type="GO" id="GO:0016787">
    <property type="term" value="F:hydrolase activity"/>
    <property type="evidence" value="ECO:0007669"/>
    <property type="project" value="UniProtKB-KW"/>
</dbReference>
<sequence>MIQYAEGTLGPNAYRTLFGGRLINSLEHHPNITVTIGGFSSTAAGAYQFLYSTWSNLQQTLRLTDFSPSSQDRAAVEIIWQKGALADVLAGNTVAAIYKCRKVWASFPGAGYGQGEKSLDAMMKAYTLAGGQYINLHSNPAAGA</sequence>
<gene>
    <name evidence="1" type="ORF">GWR21_14845</name>
</gene>
<dbReference type="SUPFAM" id="SSF53955">
    <property type="entry name" value="Lysozyme-like"/>
    <property type="match status" value="1"/>
</dbReference>
<evidence type="ECO:0000313" key="2">
    <source>
        <dbReference type="Proteomes" id="UP000476411"/>
    </source>
</evidence>